<dbReference type="Gene3D" id="1.20.120.520">
    <property type="entry name" value="nmb1532 protein domain like"/>
    <property type="match status" value="1"/>
</dbReference>
<comment type="caution">
    <text evidence="2">The sequence shown here is derived from an EMBL/GenBank/DDBJ whole genome shotgun (WGS) entry which is preliminary data.</text>
</comment>
<dbReference type="AlphaFoldDB" id="A0A4U2ZBF6"/>
<dbReference type="GO" id="GO:0005886">
    <property type="term" value="C:plasma membrane"/>
    <property type="evidence" value="ECO:0007669"/>
    <property type="project" value="TreeGrafter"/>
</dbReference>
<keyword evidence="3" id="KW-1185">Reference proteome</keyword>
<gene>
    <name evidence="2" type="ORF">FCU45_00260</name>
</gene>
<dbReference type="Pfam" id="PF01814">
    <property type="entry name" value="Hemerythrin"/>
    <property type="match status" value="1"/>
</dbReference>
<dbReference type="InterPro" id="IPR012312">
    <property type="entry name" value="Hemerythrin-like"/>
</dbReference>
<dbReference type="InterPro" id="IPR000700">
    <property type="entry name" value="PAS-assoc_C"/>
</dbReference>
<reference evidence="2 3" key="1">
    <citation type="submission" date="2019-04" db="EMBL/GenBank/DDBJ databases">
        <title>Sulfurimonas crateris sp. nov. a facultative anaerobic sulfur-oxidizing chemolithautotrophic bacterium isolated from a terrestrial mud vulcano.</title>
        <authorList>
            <person name="Ratnikova N.M."/>
            <person name="Slobodkin A.I."/>
            <person name="Merkel A.Y."/>
            <person name="Novikov A."/>
            <person name="Bonch-Osmolovskaya E.A."/>
            <person name="Slobodkina G.B."/>
        </authorList>
    </citation>
    <scope>NUCLEOTIDE SEQUENCE [LARGE SCALE GENOMIC DNA]</scope>
    <source>
        <strain evidence="2 3">SN118</strain>
    </source>
</reference>
<protein>
    <submittedName>
        <fullName evidence="2">DUF438 domain-containing protein</fullName>
    </submittedName>
</protein>
<evidence type="ECO:0000313" key="3">
    <source>
        <dbReference type="Proteomes" id="UP000309561"/>
    </source>
</evidence>
<dbReference type="PROSITE" id="PS50113">
    <property type="entry name" value="PAC"/>
    <property type="match status" value="1"/>
</dbReference>
<dbReference type="PANTHER" id="PTHR39966">
    <property type="entry name" value="BLL2471 PROTEIN-RELATED"/>
    <property type="match status" value="1"/>
</dbReference>
<dbReference type="OrthoDB" id="9769774at2"/>
<dbReference type="Gene3D" id="3.30.450.20">
    <property type="entry name" value="PAS domain"/>
    <property type="match status" value="1"/>
</dbReference>
<proteinExistence type="predicted"/>
<dbReference type="InterPro" id="IPR035965">
    <property type="entry name" value="PAS-like_dom_sf"/>
</dbReference>
<dbReference type="RefSeq" id="WP_137011121.1">
    <property type="nucleotide sequence ID" value="NZ_SZPX01000001.1"/>
</dbReference>
<organism evidence="2 3">
    <name type="scientific">Sulfurimonas crateris</name>
    <dbReference type="NCBI Taxonomy" id="2574727"/>
    <lineage>
        <taxon>Bacteria</taxon>
        <taxon>Pseudomonadati</taxon>
        <taxon>Campylobacterota</taxon>
        <taxon>Epsilonproteobacteria</taxon>
        <taxon>Campylobacterales</taxon>
        <taxon>Sulfurimonadaceae</taxon>
        <taxon>Sulfurimonas</taxon>
    </lineage>
</organism>
<dbReference type="Proteomes" id="UP000309561">
    <property type="component" value="Unassembled WGS sequence"/>
</dbReference>
<sequence length="321" mass="37919">MNPYANLPEGHPVRVYLEENMLIRGLISSINSIDIVENFEEFEEKFKKLCLVEKHFARKENQLFPYLEKYGWTSPSQNMWAFHDDIRAEIKAARALVEEKNMPSLMQQLQRVFGSLEHIMQVEEGRLLPNALSMLDEEDWKEMRSGDEEIGWMFDTPPAAYPAHVEGEYIHPSQDKQKRKLPFSLENRISLEEGYMLPEQINWLLKFMPVDITYVDENDIVIFYNRGDERVFPRSAGIIGREVKFCHPPKSVDQVLMILREFKAGRRDEAEFWITFKGKFIHIRYFAIRDDEGNYKGVIEVSQDVTHIRQLEGQQRLLDWE</sequence>
<name>A0A4U2ZBF6_9BACT</name>
<accession>A0A4U2ZBF6</accession>
<evidence type="ECO:0000259" key="1">
    <source>
        <dbReference type="PROSITE" id="PS50113"/>
    </source>
</evidence>
<dbReference type="SUPFAM" id="SSF55785">
    <property type="entry name" value="PYP-like sensor domain (PAS domain)"/>
    <property type="match status" value="1"/>
</dbReference>
<dbReference type="Pfam" id="PF13596">
    <property type="entry name" value="PAS_10"/>
    <property type="match status" value="1"/>
</dbReference>
<feature type="domain" description="PAC" evidence="1">
    <location>
        <begin position="258"/>
        <end position="317"/>
    </location>
</feature>
<dbReference type="PANTHER" id="PTHR39966:SF3">
    <property type="entry name" value="DUF438 DOMAIN-CONTAINING PROTEIN"/>
    <property type="match status" value="1"/>
</dbReference>
<dbReference type="EMBL" id="SZPX01000001">
    <property type="protein sequence ID" value="TKI70860.1"/>
    <property type="molecule type" value="Genomic_DNA"/>
</dbReference>
<evidence type="ECO:0000313" key="2">
    <source>
        <dbReference type="EMBL" id="TKI70860.1"/>
    </source>
</evidence>